<protein>
    <submittedName>
        <fullName evidence="1">Uncharacterized protein</fullName>
    </submittedName>
</protein>
<name>A0A8X6QRM2_NEPPI</name>
<dbReference type="Proteomes" id="UP000887013">
    <property type="component" value="Unassembled WGS sequence"/>
</dbReference>
<organism evidence="1 2">
    <name type="scientific">Nephila pilipes</name>
    <name type="common">Giant wood spider</name>
    <name type="synonym">Nephila maculata</name>
    <dbReference type="NCBI Taxonomy" id="299642"/>
    <lineage>
        <taxon>Eukaryota</taxon>
        <taxon>Metazoa</taxon>
        <taxon>Ecdysozoa</taxon>
        <taxon>Arthropoda</taxon>
        <taxon>Chelicerata</taxon>
        <taxon>Arachnida</taxon>
        <taxon>Araneae</taxon>
        <taxon>Araneomorphae</taxon>
        <taxon>Entelegynae</taxon>
        <taxon>Araneoidea</taxon>
        <taxon>Nephilidae</taxon>
        <taxon>Nephila</taxon>
    </lineage>
</organism>
<proteinExistence type="predicted"/>
<reference evidence="1" key="1">
    <citation type="submission" date="2020-08" db="EMBL/GenBank/DDBJ databases">
        <title>Multicomponent nature underlies the extraordinary mechanical properties of spider dragline silk.</title>
        <authorList>
            <person name="Kono N."/>
            <person name="Nakamura H."/>
            <person name="Mori M."/>
            <person name="Yoshida Y."/>
            <person name="Ohtoshi R."/>
            <person name="Malay A.D."/>
            <person name="Moran D.A.P."/>
            <person name="Tomita M."/>
            <person name="Numata K."/>
            <person name="Arakawa K."/>
        </authorList>
    </citation>
    <scope>NUCLEOTIDE SEQUENCE</scope>
</reference>
<sequence>MSELHGTSGCQHARSGSVLVISASNAHHRRYQSFLAFMMYNFNCDSLSHM</sequence>
<evidence type="ECO:0000313" key="1">
    <source>
        <dbReference type="EMBL" id="GFU40760.1"/>
    </source>
</evidence>
<keyword evidence="2" id="KW-1185">Reference proteome</keyword>
<gene>
    <name evidence="1" type="ORF">NPIL_398091</name>
</gene>
<dbReference type="EMBL" id="BMAW01035723">
    <property type="protein sequence ID" value="GFU40760.1"/>
    <property type="molecule type" value="Genomic_DNA"/>
</dbReference>
<comment type="caution">
    <text evidence="1">The sequence shown here is derived from an EMBL/GenBank/DDBJ whole genome shotgun (WGS) entry which is preliminary data.</text>
</comment>
<accession>A0A8X6QRM2</accession>
<dbReference type="AlphaFoldDB" id="A0A8X6QRM2"/>
<evidence type="ECO:0000313" key="2">
    <source>
        <dbReference type="Proteomes" id="UP000887013"/>
    </source>
</evidence>
<feature type="non-terminal residue" evidence="1">
    <location>
        <position position="50"/>
    </location>
</feature>